<evidence type="ECO:0000313" key="1">
    <source>
        <dbReference type="EMBL" id="GMJ10110.1"/>
    </source>
</evidence>
<dbReference type="OrthoDB" id="1436205at2759"/>
<proteinExistence type="predicted"/>
<gene>
    <name evidence="1" type="ORF">HRI_004680200</name>
</gene>
<dbReference type="PANTHER" id="PTHR46890:SF48">
    <property type="entry name" value="RNA-DIRECTED DNA POLYMERASE"/>
    <property type="match status" value="1"/>
</dbReference>
<dbReference type="InterPro" id="IPR052343">
    <property type="entry name" value="Retrotransposon-Effector_Assoc"/>
</dbReference>
<dbReference type="PANTHER" id="PTHR46890">
    <property type="entry name" value="NON-LTR RETROLELEMENT REVERSE TRANSCRIPTASE-LIKE PROTEIN-RELATED"/>
    <property type="match status" value="1"/>
</dbReference>
<accession>A0A9W7JA57</accession>
<evidence type="ECO:0008006" key="3">
    <source>
        <dbReference type="Google" id="ProtNLM"/>
    </source>
</evidence>
<dbReference type="SUPFAM" id="SSF56219">
    <property type="entry name" value="DNase I-like"/>
    <property type="match status" value="1"/>
</dbReference>
<name>A0A9W7JA57_HIBTR</name>
<organism evidence="1 2">
    <name type="scientific">Hibiscus trionum</name>
    <name type="common">Flower of an hour</name>
    <dbReference type="NCBI Taxonomy" id="183268"/>
    <lineage>
        <taxon>Eukaryota</taxon>
        <taxon>Viridiplantae</taxon>
        <taxon>Streptophyta</taxon>
        <taxon>Embryophyta</taxon>
        <taxon>Tracheophyta</taxon>
        <taxon>Spermatophyta</taxon>
        <taxon>Magnoliopsida</taxon>
        <taxon>eudicotyledons</taxon>
        <taxon>Gunneridae</taxon>
        <taxon>Pentapetalae</taxon>
        <taxon>rosids</taxon>
        <taxon>malvids</taxon>
        <taxon>Malvales</taxon>
        <taxon>Malvaceae</taxon>
        <taxon>Malvoideae</taxon>
        <taxon>Hibiscus</taxon>
    </lineage>
</organism>
<evidence type="ECO:0000313" key="2">
    <source>
        <dbReference type="Proteomes" id="UP001165190"/>
    </source>
</evidence>
<dbReference type="InterPro" id="IPR036691">
    <property type="entry name" value="Endo/exonu/phosph_ase_sf"/>
</dbReference>
<dbReference type="EMBL" id="BSYR01000056">
    <property type="protein sequence ID" value="GMJ10110.1"/>
    <property type="molecule type" value="Genomic_DNA"/>
</dbReference>
<dbReference type="Proteomes" id="UP001165190">
    <property type="component" value="Unassembled WGS sequence"/>
</dbReference>
<reference evidence="1" key="1">
    <citation type="submission" date="2023-05" db="EMBL/GenBank/DDBJ databases">
        <title>Genome and transcriptome analyses reveal genes involved in the formation of fine ridges on petal epidermal cells in Hibiscus trionum.</title>
        <authorList>
            <person name="Koshimizu S."/>
            <person name="Masuda S."/>
            <person name="Ishii T."/>
            <person name="Shirasu K."/>
            <person name="Hoshino A."/>
            <person name="Arita M."/>
        </authorList>
    </citation>
    <scope>NUCLEOTIDE SEQUENCE</scope>
    <source>
        <strain evidence="1">Hamamatsu line</strain>
    </source>
</reference>
<sequence length="425" mass="49202">MDQLCSVLEDCALDDIGFNGPWFTWEKGQSQASNMRVRLDRGVANNEWWNLFPDFNLYHLPHSFSDQRPLLLHTNPRRQGESRVWHFRFEASWLLENSCKSTVHELWQLPGENLLEKLCRVSSRLDAWFRKLKKEKKFTVAELNQKLERLNELDPSDDVLGDLIETKLALNLELDKNELYWEQQARSNWLRHGDRNTTYFHRIATQRKKKNRVSKLISSDNLEVTNEEKMGEVARDYFVSLFSSNGVENCERILNGIEQCISDDMNASLEREFTREEVYAALLTMSPLKAAGEDGLGVIFYKHFWHIVGDDVSSFCISALNGDFPLDNINHTRIVLIPKVTDPTSMSQFRPISLCNVIYKLISKVLVIRFQAVLPLCIDEAQSAFVLGRLITNNILAAFEILHSLRNKRQGRKSFFALKLDMSKA</sequence>
<dbReference type="AlphaFoldDB" id="A0A9W7JA57"/>
<comment type="caution">
    <text evidence="1">The sequence shown here is derived from an EMBL/GenBank/DDBJ whole genome shotgun (WGS) entry which is preliminary data.</text>
</comment>
<protein>
    <recommendedName>
        <fullName evidence="3">Reverse transcriptase domain-containing protein</fullName>
    </recommendedName>
</protein>
<keyword evidence="2" id="KW-1185">Reference proteome</keyword>